<accession>F4ZCI9</accession>
<reference evidence="2" key="1">
    <citation type="journal article" date="2011" name="Environ. Microbiol.">
        <title>Catabolic pathway for 2-nitroimidazole involves a novel nitrohydrolase that also confers drug resistance.</title>
        <authorList>
            <person name="Qu Y."/>
            <person name="Spain J.C."/>
        </authorList>
    </citation>
    <scope>NUCLEOTIDE SEQUENCE</scope>
    <source>
        <strain evidence="2">JS330</strain>
    </source>
</reference>
<dbReference type="AlphaFoldDB" id="F4ZCI9"/>
<proteinExistence type="predicted"/>
<feature type="region of interest" description="Disordered" evidence="1">
    <location>
        <begin position="1"/>
        <end position="27"/>
    </location>
</feature>
<organism evidence="2">
    <name type="scientific">Mycobacterium sp. (strain JS330)</name>
    <dbReference type="NCBI Taxonomy" id="1004011"/>
    <lineage>
        <taxon>Bacteria</taxon>
        <taxon>Bacillati</taxon>
        <taxon>Actinomycetota</taxon>
        <taxon>Actinomycetes</taxon>
        <taxon>Mycobacteriales</taxon>
        <taxon>Mycobacteriaceae</taxon>
        <taxon>Mycobacterium</taxon>
    </lineage>
</organism>
<evidence type="ECO:0000256" key="1">
    <source>
        <dbReference type="SAM" id="MobiDB-lite"/>
    </source>
</evidence>
<dbReference type="EMBL" id="HM538831">
    <property type="protein sequence ID" value="AEB33889.1"/>
    <property type="molecule type" value="Genomic_DNA"/>
</dbReference>
<protein>
    <submittedName>
        <fullName evidence="2">Uncharacterized protein</fullName>
    </submittedName>
</protein>
<feature type="compositionally biased region" description="Basic and acidic residues" evidence="1">
    <location>
        <begin position="14"/>
        <end position="24"/>
    </location>
</feature>
<evidence type="ECO:0000313" key="2">
    <source>
        <dbReference type="EMBL" id="AEB33889.1"/>
    </source>
</evidence>
<name>F4ZCI9_MYCS0</name>
<sequence>MVTEEPSDLGNGPREVDGAEHDHPWAGSETLYEEHLFPTSCAVAPALDHAVRRPI</sequence>